<accession>A0AA36IWS4</accession>
<name>A0AA36IWS4_9DINO</name>
<keyword evidence="2" id="KW-1185">Reference proteome</keyword>
<sequence length="79" mass="8827">MEKRSRFAPKSELERLERIDPEVDEANAVLVESFLNVKRSLGAEVGEATGQPRQSRCLVCTFASFKDRTVSLSAKQGQQ</sequence>
<organism evidence="1 2">
    <name type="scientific">Effrenium voratum</name>
    <dbReference type="NCBI Taxonomy" id="2562239"/>
    <lineage>
        <taxon>Eukaryota</taxon>
        <taxon>Sar</taxon>
        <taxon>Alveolata</taxon>
        <taxon>Dinophyceae</taxon>
        <taxon>Suessiales</taxon>
        <taxon>Symbiodiniaceae</taxon>
        <taxon>Effrenium</taxon>
    </lineage>
</organism>
<protein>
    <submittedName>
        <fullName evidence="1">Uncharacterized protein</fullName>
    </submittedName>
</protein>
<dbReference type="EMBL" id="CAUJNA010002791">
    <property type="protein sequence ID" value="CAJ1394306.1"/>
    <property type="molecule type" value="Genomic_DNA"/>
</dbReference>
<dbReference type="Proteomes" id="UP001178507">
    <property type="component" value="Unassembled WGS sequence"/>
</dbReference>
<proteinExistence type="predicted"/>
<comment type="caution">
    <text evidence="1">The sequence shown here is derived from an EMBL/GenBank/DDBJ whole genome shotgun (WGS) entry which is preliminary data.</text>
</comment>
<evidence type="ECO:0000313" key="2">
    <source>
        <dbReference type="Proteomes" id="UP001178507"/>
    </source>
</evidence>
<dbReference type="AlphaFoldDB" id="A0AA36IWS4"/>
<reference evidence="1" key="1">
    <citation type="submission" date="2023-08" db="EMBL/GenBank/DDBJ databases">
        <authorList>
            <person name="Chen Y."/>
            <person name="Shah S."/>
            <person name="Dougan E. K."/>
            <person name="Thang M."/>
            <person name="Chan C."/>
        </authorList>
    </citation>
    <scope>NUCLEOTIDE SEQUENCE</scope>
</reference>
<evidence type="ECO:0000313" key="1">
    <source>
        <dbReference type="EMBL" id="CAJ1394306.1"/>
    </source>
</evidence>
<gene>
    <name evidence="1" type="ORF">EVOR1521_LOCUS18994</name>
</gene>